<keyword evidence="4" id="KW-1185">Reference proteome</keyword>
<dbReference type="Gene3D" id="3.30.300.90">
    <property type="entry name" value="BolA-like"/>
    <property type="match status" value="1"/>
</dbReference>
<name>A0ABV7GZA6_9BURK</name>
<comment type="similarity">
    <text evidence="1">Belongs to the BolA/IbaG family.</text>
</comment>
<evidence type="ECO:0000313" key="3">
    <source>
        <dbReference type="EMBL" id="MFC3146999.1"/>
    </source>
</evidence>
<reference evidence="4" key="1">
    <citation type="journal article" date="2019" name="Int. J. Syst. Evol. Microbiol.">
        <title>The Global Catalogue of Microorganisms (GCM) 10K type strain sequencing project: providing services to taxonomists for standard genome sequencing and annotation.</title>
        <authorList>
            <consortium name="The Broad Institute Genomics Platform"/>
            <consortium name="The Broad Institute Genome Sequencing Center for Infectious Disease"/>
            <person name="Wu L."/>
            <person name="Ma J."/>
        </authorList>
    </citation>
    <scope>NUCLEOTIDE SEQUENCE [LARGE SCALE GENOMIC DNA]</scope>
    <source>
        <strain evidence="4">KCTC 52168</strain>
    </source>
</reference>
<dbReference type="PIRSF" id="PIRSF003113">
    <property type="entry name" value="BolA"/>
    <property type="match status" value="1"/>
</dbReference>
<evidence type="ECO:0000256" key="2">
    <source>
        <dbReference type="SAM" id="MobiDB-lite"/>
    </source>
</evidence>
<dbReference type="PANTHER" id="PTHR46230">
    <property type="match status" value="1"/>
</dbReference>
<accession>A0ABV7GZA6</accession>
<dbReference type="Proteomes" id="UP001595556">
    <property type="component" value="Unassembled WGS sequence"/>
</dbReference>
<proteinExistence type="inferred from homology"/>
<evidence type="ECO:0000256" key="1">
    <source>
        <dbReference type="RuleBase" id="RU003860"/>
    </source>
</evidence>
<protein>
    <submittedName>
        <fullName evidence="3">BolA family protein</fullName>
    </submittedName>
</protein>
<organism evidence="3 4">
    <name type="scientific">Piscinibacterium candidicorallinum</name>
    <dbReference type="NCBI Taxonomy" id="1793872"/>
    <lineage>
        <taxon>Bacteria</taxon>
        <taxon>Pseudomonadati</taxon>
        <taxon>Pseudomonadota</taxon>
        <taxon>Betaproteobacteria</taxon>
        <taxon>Burkholderiales</taxon>
        <taxon>Piscinibacterium</taxon>
    </lineage>
</organism>
<gene>
    <name evidence="3" type="ORF">ACFOEN_04995</name>
</gene>
<dbReference type="EMBL" id="JBHRTI010000003">
    <property type="protein sequence ID" value="MFC3146999.1"/>
    <property type="molecule type" value="Genomic_DNA"/>
</dbReference>
<dbReference type="Pfam" id="PF01722">
    <property type="entry name" value="BolA"/>
    <property type="match status" value="1"/>
</dbReference>
<dbReference type="InterPro" id="IPR002634">
    <property type="entry name" value="BolA"/>
</dbReference>
<dbReference type="PANTHER" id="PTHR46230:SF7">
    <property type="entry name" value="BOLA-LIKE PROTEIN 1"/>
    <property type="match status" value="1"/>
</dbReference>
<feature type="region of interest" description="Disordered" evidence="2">
    <location>
        <begin position="1"/>
        <end position="20"/>
    </location>
</feature>
<sequence>MELVISDQSHLHAGHAGSQGGARHYHARVVAACFRGKTRVQQHRLVYDAVADLMPHPIHALALETAVPAE</sequence>
<dbReference type="SUPFAM" id="SSF82657">
    <property type="entry name" value="BolA-like"/>
    <property type="match status" value="1"/>
</dbReference>
<dbReference type="RefSeq" id="WP_377302549.1">
    <property type="nucleotide sequence ID" value="NZ_JBHRTI010000003.1"/>
</dbReference>
<dbReference type="InterPro" id="IPR036065">
    <property type="entry name" value="BolA-like_sf"/>
</dbReference>
<evidence type="ECO:0000313" key="4">
    <source>
        <dbReference type="Proteomes" id="UP001595556"/>
    </source>
</evidence>
<comment type="caution">
    <text evidence="3">The sequence shown here is derived from an EMBL/GenBank/DDBJ whole genome shotgun (WGS) entry which is preliminary data.</text>
</comment>